<dbReference type="EMBL" id="CP059733">
    <property type="protein sequence ID" value="WDE04160.1"/>
    <property type="molecule type" value="Genomic_DNA"/>
</dbReference>
<dbReference type="Pfam" id="PF20239">
    <property type="entry name" value="DUF6596"/>
    <property type="match status" value="1"/>
</dbReference>
<protein>
    <submittedName>
        <fullName evidence="4">Sigma-70 family RNA polymerase sigma factor</fullName>
    </submittedName>
</protein>
<sequence length="424" mass="47595">MDKVETLVNELYKSQSSRLLAVLTRIFGPHNLSLAEDVLQEAFGKALIHWREKPLPDKPQAWLMRTAKNQALDVIRANKTRVKFSEELSFYLASEWTLDNTLEQEFREDKIKDDQLRMIFMCCDEDIKPENRLPFILKTLCGFSIPAVARALVLPVATVKKRLLRTREKLKGHSFTFPGPEKLPQAMDTVHTVLYLFFNEGFHSSDGKQALNLDFCREAIALVNLLADETDIANQDTLGLLALMHFHLARAKSRLDAQGNNISIDLQDRGLWEQKRIALAGGILSAASAVRSGASGRFLIEAQIAREHCQCSNFSETNWSAIIRYYQQLIDITASPVAELNQAVAIGYSGELSAAIEKVEQLQQHKIFKHSHLPPAILAHFNAKAGNVQQAYAFAEQSKSLGGTPHEQQMMMAQVERLLSQSNG</sequence>
<name>A0AAE9Z170_9GAMM</name>
<dbReference type="AlphaFoldDB" id="A0AAE9Z170"/>
<dbReference type="InterPro" id="IPR007627">
    <property type="entry name" value="RNA_pol_sigma70_r2"/>
</dbReference>
<evidence type="ECO:0000313" key="4">
    <source>
        <dbReference type="EMBL" id="WDE04160.1"/>
    </source>
</evidence>
<evidence type="ECO:0000259" key="2">
    <source>
        <dbReference type="Pfam" id="PF08281"/>
    </source>
</evidence>
<dbReference type="RefSeq" id="WP_274038397.1">
    <property type="nucleotide sequence ID" value="NZ_CP059733.1"/>
</dbReference>
<dbReference type="Gene3D" id="1.10.10.10">
    <property type="entry name" value="Winged helix-like DNA-binding domain superfamily/Winged helix DNA-binding domain"/>
    <property type="match status" value="1"/>
</dbReference>
<evidence type="ECO:0000259" key="3">
    <source>
        <dbReference type="Pfam" id="PF20239"/>
    </source>
</evidence>
<organism evidence="4 5">
    <name type="scientific">Thalassomonas viridans</name>
    <dbReference type="NCBI Taxonomy" id="137584"/>
    <lineage>
        <taxon>Bacteria</taxon>
        <taxon>Pseudomonadati</taxon>
        <taxon>Pseudomonadota</taxon>
        <taxon>Gammaproteobacteria</taxon>
        <taxon>Alteromonadales</taxon>
        <taxon>Colwelliaceae</taxon>
        <taxon>Thalassomonas</taxon>
    </lineage>
</organism>
<dbReference type="InterPro" id="IPR013325">
    <property type="entry name" value="RNA_pol_sigma_r2"/>
</dbReference>
<dbReference type="SUPFAM" id="SSF88946">
    <property type="entry name" value="Sigma2 domain of RNA polymerase sigma factors"/>
    <property type="match status" value="1"/>
</dbReference>
<reference evidence="4 5" key="2">
    <citation type="journal article" date="2022" name="Mar. Drugs">
        <title>Bioassay-Guided Fractionation Leads to the Detection of Cholic Acid Generated by the Rare Thalassomonas sp.</title>
        <authorList>
            <person name="Pheiffer F."/>
            <person name="Schneider Y.K."/>
            <person name="Hansen E.H."/>
            <person name="Andersen J.H."/>
            <person name="Isaksson J."/>
            <person name="Busche T."/>
            <person name="R C."/>
            <person name="Kalinowski J."/>
            <person name="Zyl L.V."/>
            <person name="Trindade M."/>
        </authorList>
    </citation>
    <scope>NUCLEOTIDE SEQUENCE [LARGE SCALE GENOMIC DNA]</scope>
    <source>
        <strain evidence="4 5">XOM25</strain>
    </source>
</reference>
<dbReference type="InterPro" id="IPR046531">
    <property type="entry name" value="DUF6596"/>
</dbReference>
<dbReference type="PANTHER" id="PTHR47756">
    <property type="entry name" value="BLL6612 PROTEIN-RELATED"/>
    <property type="match status" value="1"/>
</dbReference>
<feature type="domain" description="DUF6596" evidence="3">
    <location>
        <begin position="187"/>
        <end position="287"/>
    </location>
</feature>
<dbReference type="GO" id="GO:0006352">
    <property type="term" value="P:DNA-templated transcription initiation"/>
    <property type="evidence" value="ECO:0007669"/>
    <property type="project" value="InterPro"/>
</dbReference>
<dbReference type="Pfam" id="PF08281">
    <property type="entry name" value="Sigma70_r4_2"/>
    <property type="match status" value="1"/>
</dbReference>
<dbReference type="InterPro" id="IPR036388">
    <property type="entry name" value="WH-like_DNA-bd_sf"/>
</dbReference>
<dbReference type="NCBIfam" id="TIGR02937">
    <property type="entry name" value="sigma70-ECF"/>
    <property type="match status" value="1"/>
</dbReference>
<dbReference type="InterPro" id="IPR013324">
    <property type="entry name" value="RNA_pol_sigma_r3/r4-like"/>
</dbReference>
<keyword evidence="5" id="KW-1185">Reference proteome</keyword>
<dbReference type="Gene3D" id="1.10.1740.10">
    <property type="match status" value="1"/>
</dbReference>
<feature type="domain" description="RNA polymerase sigma factor 70 region 4 type 2" evidence="2">
    <location>
        <begin position="128"/>
        <end position="170"/>
    </location>
</feature>
<dbReference type="SUPFAM" id="SSF88659">
    <property type="entry name" value="Sigma3 and sigma4 domains of RNA polymerase sigma factors"/>
    <property type="match status" value="1"/>
</dbReference>
<accession>A0AAE9Z170</accession>
<gene>
    <name evidence="4" type="ORF">SG34_022815</name>
</gene>
<dbReference type="KEGG" id="tvd:SG34_022815"/>
<dbReference type="InterPro" id="IPR014284">
    <property type="entry name" value="RNA_pol_sigma-70_dom"/>
</dbReference>
<dbReference type="GO" id="GO:0016987">
    <property type="term" value="F:sigma factor activity"/>
    <property type="evidence" value="ECO:0007669"/>
    <property type="project" value="InterPro"/>
</dbReference>
<dbReference type="Pfam" id="PF04542">
    <property type="entry name" value="Sigma70_r2"/>
    <property type="match status" value="1"/>
</dbReference>
<feature type="domain" description="RNA polymerase sigma-70 region 2" evidence="1">
    <location>
        <begin position="11"/>
        <end position="79"/>
    </location>
</feature>
<evidence type="ECO:0000313" key="5">
    <source>
        <dbReference type="Proteomes" id="UP000032352"/>
    </source>
</evidence>
<proteinExistence type="predicted"/>
<dbReference type="InterPro" id="IPR013249">
    <property type="entry name" value="RNA_pol_sigma70_r4_t2"/>
</dbReference>
<reference evidence="4 5" key="1">
    <citation type="journal article" date="2015" name="Genome Announc.">
        <title>Draft Genome Sequences of Marine Isolates of Thalassomonas viridans and Thalassomonas actiniarum.</title>
        <authorList>
            <person name="Olonade I."/>
            <person name="van Zyl L.J."/>
            <person name="Trindade M."/>
        </authorList>
    </citation>
    <scope>NUCLEOTIDE SEQUENCE [LARGE SCALE GENOMIC DNA]</scope>
    <source>
        <strain evidence="4 5">XOM25</strain>
    </source>
</reference>
<dbReference type="GO" id="GO:0003677">
    <property type="term" value="F:DNA binding"/>
    <property type="evidence" value="ECO:0007669"/>
    <property type="project" value="InterPro"/>
</dbReference>
<evidence type="ECO:0000259" key="1">
    <source>
        <dbReference type="Pfam" id="PF04542"/>
    </source>
</evidence>
<dbReference type="PANTHER" id="PTHR47756:SF2">
    <property type="entry name" value="BLL6612 PROTEIN"/>
    <property type="match status" value="1"/>
</dbReference>
<dbReference type="Proteomes" id="UP000032352">
    <property type="component" value="Chromosome"/>
</dbReference>